<reference evidence="1 2" key="1">
    <citation type="submission" date="2020-08" db="EMBL/GenBank/DDBJ databases">
        <title>Genome public.</title>
        <authorList>
            <person name="Liu C."/>
            <person name="Sun Q."/>
        </authorList>
    </citation>
    <scope>NUCLEOTIDE SEQUENCE [LARGE SCALE GENOMIC DNA]</scope>
    <source>
        <strain evidence="1 2">New-38</strain>
    </source>
</reference>
<dbReference type="EMBL" id="JACOPR010000004">
    <property type="protein sequence ID" value="MBC5730896.1"/>
    <property type="molecule type" value="Genomic_DNA"/>
</dbReference>
<accession>A0ABR7HTQ6</accession>
<organism evidence="1 2">
    <name type="scientific">Pseudoflavonifractor hominis</name>
    <dbReference type="NCBI Taxonomy" id="2763059"/>
    <lineage>
        <taxon>Bacteria</taxon>
        <taxon>Bacillati</taxon>
        <taxon>Bacillota</taxon>
        <taxon>Clostridia</taxon>
        <taxon>Eubacteriales</taxon>
        <taxon>Oscillospiraceae</taxon>
        <taxon>Pseudoflavonifractor</taxon>
    </lineage>
</organism>
<protein>
    <submittedName>
        <fullName evidence="1">Cytidylate kinase-like family protein</fullName>
    </submittedName>
</protein>
<dbReference type="Proteomes" id="UP000660021">
    <property type="component" value="Unassembled WGS sequence"/>
</dbReference>
<proteinExistence type="predicted"/>
<dbReference type="SUPFAM" id="SSF52540">
    <property type="entry name" value="P-loop containing nucleoside triphosphate hydrolases"/>
    <property type="match status" value="1"/>
</dbReference>
<comment type="caution">
    <text evidence="1">The sequence shown here is derived from an EMBL/GenBank/DDBJ whole genome shotgun (WGS) entry which is preliminary data.</text>
</comment>
<keyword evidence="2" id="KW-1185">Reference proteome</keyword>
<gene>
    <name evidence="1" type="ORF">H8S34_08640</name>
</gene>
<dbReference type="InterPro" id="IPR027417">
    <property type="entry name" value="P-loop_NTPase"/>
</dbReference>
<name>A0ABR7HTQ6_9FIRM</name>
<dbReference type="Pfam" id="PF13189">
    <property type="entry name" value="Cytidylate_kin2"/>
    <property type="match status" value="1"/>
</dbReference>
<evidence type="ECO:0000313" key="2">
    <source>
        <dbReference type="Proteomes" id="UP000660021"/>
    </source>
</evidence>
<evidence type="ECO:0000313" key="1">
    <source>
        <dbReference type="EMBL" id="MBC5730896.1"/>
    </source>
</evidence>
<sequence>MKQVVISISRQYGSGGRIIARRLSEALEVPYYDKEIIQAVAERTGLTENYIRQAETRPTGSFMFDLYNMTQMLPLPDQVFIAQSKIIKEAAQKGPCVIVGRCSDYILDEFPNCLRVFVMAPLEERARRAREEYGVESVHIENYVTRQDRYRASYYNHFVGKKWGDMNNYDLCINSRIGIEESVKAIQAAALAMDENGK</sequence>
<dbReference type="Gene3D" id="3.40.50.300">
    <property type="entry name" value="P-loop containing nucleotide triphosphate hydrolases"/>
    <property type="match status" value="1"/>
</dbReference>
<dbReference type="RefSeq" id="WP_101692732.1">
    <property type="nucleotide sequence ID" value="NZ_JACOPR010000004.1"/>
</dbReference>